<sequence length="59" mass="7073">MHTEYDLAQSLHRDRLKDAEEYRRSRKLREEQKRRRAEARAAHRNDSRASAPALRVRSA</sequence>
<protein>
    <submittedName>
        <fullName evidence="2">Uncharacterized protein</fullName>
    </submittedName>
</protein>
<organism evidence="2 3">
    <name type="scientific">Promicromonospora sukumoe</name>
    <dbReference type="NCBI Taxonomy" id="88382"/>
    <lineage>
        <taxon>Bacteria</taxon>
        <taxon>Bacillati</taxon>
        <taxon>Actinomycetota</taxon>
        <taxon>Actinomycetes</taxon>
        <taxon>Micrococcales</taxon>
        <taxon>Promicromonosporaceae</taxon>
        <taxon>Promicromonospora</taxon>
    </lineage>
</organism>
<proteinExistence type="predicted"/>
<evidence type="ECO:0000256" key="1">
    <source>
        <dbReference type="SAM" id="MobiDB-lite"/>
    </source>
</evidence>
<dbReference type="EMBL" id="JACGWV010000001">
    <property type="protein sequence ID" value="MBA8806480.1"/>
    <property type="molecule type" value="Genomic_DNA"/>
</dbReference>
<keyword evidence="3" id="KW-1185">Reference proteome</keyword>
<evidence type="ECO:0000313" key="2">
    <source>
        <dbReference type="EMBL" id="MBA8806480.1"/>
    </source>
</evidence>
<accession>A0A7W3J597</accession>
<reference evidence="2 3" key="1">
    <citation type="submission" date="2020-07" db="EMBL/GenBank/DDBJ databases">
        <title>Sequencing the genomes of 1000 actinobacteria strains.</title>
        <authorList>
            <person name="Klenk H.-P."/>
        </authorList>
    </citation>
    <scope>NUCLEOTIDE SEQUENCE [LARGE SCALE GENOMIC DNA]</scope>
    <source>
        <strain evidence="2 3">DSM 44121</strain>
    </source>
</reference>
<feature type="region of interest" description="Disordered" evidence="1">
    <location>
        <begin position="1"/>
        <end position="59"/>
    </location>
</feature>
<evidence type="ECO:0000313" key="3">
    <source>
        <dbReference type="Proteomes" id="UP000540568"/>
    </source>
</evidence>
<gene>
    <name evidence="2" type="ORF">FHX71_000422</name>
</gene>
<dbReference type="AlphaFoldDB" id="A0A7W3J597"/>
<feature type="compositionally biased region" description="Basic and acidic residues" evidence="1">
    <location>
        <begin position="1"/>
        <end position="47"/>
    </location>
</feature>
<comment type="caution">
    <text evidence="2">The sequence shown here is derived from an EMBL/GenBank/DDBJ whole genome shotgun (WGS) entry which is preliminary data.</text>
</comment>
<dbReference type="Proteomes" id="UP000540568">
    <property type="component" value="Unassembled WGS sequence"/>
</dbReference>
<name>A0A7W3J597_9MICO</name>
<dbReference type="RefSeq" id="WP_182614200.1">
    <property type="nucleotide sequence ID" value="NZ_BAAATF010000002.1"/>
</dbReference>